<reference evidence="1" key="1">
    <citation type="submission" date="2021-06" db="EMBL/GenBank/DDBJ databases">
        <authorList>
            <person name="Kallberg Y."/>
            <person name="Tangrot J."/>
            <person name="Rosling A."/>
        </authorList>
    </citation>
    <scope>NUCLEOTIDE SEQUENCE</scope>
    <source>
        <strain evidence="1">87-6 pot B 2015</strain>
    </source>
</reference>
<comment type="caution">
    <text evidence="1">The sequence shown here is derived from an EMBL/GenBank/DDBJ whole genome shotgun (WGS) entry which is preliminary data.</text>
</comment>
<proteinExistence type="predicted"/>
<dbReference type="AlphaFoldDB" id="A0A9N9B1A8"/>
<name>A0A9N9B1A8_FUNMO</name>
<evidence type="ECO:0000313" key="1">
    <source>
        <dbReference type="EMBL" id="CAG8551301.1"/>
    </source>
</evidence>
<protein>
    <submittedName>
        <fullName evidence="1">7864_t:CDS:1</fullName>
    </submittedName>
</protein>
<gene>
    <name evidence="1" type="ORF">FMOSSE_LOCUS6482</name>
</gene>
<dbReference type="EMBL" id="CAJVPP010001368">
    <property type="protein sequence ID" value="CAG8551301.1"/>
    <property type="molecule type" value="Genomic_DNA"/>
</dbReference>
<dbReference type="Proteomes" id="UP000789375">
    <property type="component" value="Unassembled WGS sequence"/>
</dbReference>
<sequence length="223" mass="25187">MPCSKGLQMVSAVVMLGASKFVGTNYSDRIIISGKRLHSQPATSSILLSFFGDKNHNQPILDICITLLERDYNSILVHDSFIPSSEHPTIKHEYNIDLILCDVVMINGACLDVAHLLYKPLLGYGRIAPVGVKLKHDLSAKLKDSLFLANTFYELELSQYLPPKILEIDPALLDKSSPHTRELSSVIKEFYREPWNKQFSTLKRTTFFYNDSLKQLKKISSTV</sequence>
<accession>A0A9N9B1A8</accession>
<evidence type="ECO:0000313" key="2">
    <source>
        <dbReference type="Proteomes" id="UP000789375"/>
    </source>
</evidence>
<keyword evidence="2" id="KW-1185">Reference proteome</keyword>
<organism evidence="1 2">
    <name type="scientific">Funneliformis mosseae</name>
    <name type="common">Endomycorrhizal fungus</name>
    <name type="synonym">Glomus mosseae</name>
    <dbReference type="NCBI Taxonomy" id="27381"/>
    <lineage>
        <taxon>Eukaryota</taxon>
        <taxon>Fungi</taxon>
        <taxon>Fungi incertae sedis</taxon>
        <taxon>Mucoromycota</taxon>
        <taxon>Glomeromycotina</taxon>
        <taxon>Glomeromycetes</taxon>
        <taxon>Glomerales</taxon>
        <taxon>Glomeraceae</taxon>
        <taxon>Funneliformis</taxon>
    </lineage>
</organism>